<reference evidence="7 8" key="1">
    <citation type="journal article" date="2017" name="ISME J.">
        <title>Potential for microbial H2 and metal transformations associated with novel bacteria and archaea in deep terrestrial subsurface sediments.</title>
        <authorList>
            <person name="Hernsdorf A.W."/>
            <person name="Amano Y."/>
            <person name="Miyakawa K."/>
            <person name="Ise K."/>
            <person name="Suzuki Y."/>
            <person name="Anantharaman K."/>
            <person name="Probst A."/>
            <person name="Burstein D."/>
            <person name="Thomas B.C."/>
            <person name="Banfield J.F."/>
        </authorList>
    </citation>
    <scope>NUCLEOTIDE SEQUENCE [LARGE SCALE GENOMIC DNA]</scope>
    <source>
        <strain evidence="7">HGW-Actinobacteria-3</strain>
    </source>
</reference>
<keyword evidence="3" id="KW-0285">Flavoprotein</keyword>
<name>A0A2N3G730_9ACTN</name>
<dbReference type="GO" id="GO:0010181">
    <property type="term" value="F:FMN binding"/>
    <property type="evidence" value="ECO:0007669"/>
    <property type="project" value="InterPro"/>
</dbReference>
<dbReference type="AlphaFoldDB" id="A0A2N3G730"/>
<proteinExistence type="predicted"/>
<keyword evidence="5" id="KW-0249">Electron transport</keyword>
<evidence type="ECO:0000256" key="2">
    <source>
        <dbReference type="ARBA" id="ARBA00022553"/>
    </source>
</evidence>
<dbReference type="InterPro" id="IPR010209">
    <property type="entry name" value="Ion_transpt_RnfG/RsxG"/>
</dbReference>
<protein>
    <recommendedName>
        <fullName evidence="6">FMN-binding domain-containing protein</fullName>
    </recommendedName>
</protein>
<dbReference type="PANTHER" id="PTHR36118:SF1">
    <property type="entry name" value="ION-TRANSLOCATING OXIDOREDUCTASE COMPLEX SUBUNIT G"/>
    <property type="match status" value="1"/>
</dbReference>
<comment type="caution">
    <text evidence="7">The sequence shown here is derived from an EMBL/GenBank/DDBJ whole genome shotgun (WGS) entry which is preliminary data.</text>
</comment>
<evidence type="ECO:0000313" key="7">
    <source>
        <dbReference type="EMBL" id="PKQ28526.1"/>
    </source>
</evidence>
<evidence type="ECO:0000256" key="3">
    <source>
        <dbReference type="ARBA" id="ARBA00022630"/>
    </source>
</evidence>
<dbReference type="Pfam" id="PF04205">
    <property type="entry name" value="FMN_bind"/>
    <property type="match status" value="1"/>
</dbReference>
<dbReference type="EMBL" id="PHEX01000013">
    <property type="protein sequence ID" value="PKQ28526.1"/>
    <property type="molecule type" value="Genomic_DNA"/>
</dbReference>
<evidence type="ECO:0000313" key="8">
    <source>
        <dbReference type="Proteomes" id="UP000233654"/>
    </source>
</evidence>
<evidence type="ECO:0000259" key="6">
    <source>
        <dbReference type="SMART" id="SM00900"/>
    </source>
</evidence>
<sequence>MKKQMLHFGATLLVVGLVAALGLGLTYTITQKKIAEEDRLSEAKAAVVALPGVKSSAELKLDSALVKKARTVARDVMKIYTSDRGMIFVIEMKGFGGPLTLAVGIGKDGKVAGIAAVSSRETIGLGSKALEPAFLGKFNGKTPSDSVQVGKDVQAITGATISSKAVAGEVRVALKAYGKLIQ</sequence>
<accession>A0A2N3G730</accession>
<dbReference type="GO" id="GO:0005886">
    <property type="term" value="C:plasma membrane"/>
    <property type="evidence" value="ECO:0007669"/>
    <property type="project" value="InterPro"/>
</dbReference>
<dbReference type="Proteomes" id="UP000233654">
    <property type="component" value="Unassembled WGS sequence"/>
</dbReference>
<evidence type="ECO:0000256" key="4">
    <source>
        <dbReference type="ARBA" id="ARBA00022643"/>
    </source>
</evidence>
<feature type="domain" description="FMN-binding" evidence="6">
    <location>
        <begin position="94"/>
        <end position="177"/>
    </location>
</feature>
<organism evidence="7 8">
    <name type="scientific">Candidatus Anoxymicrobium japonicum</name>
    <dbReference type="NCBI Taxonomy" id="2013648"/>
    <lineage>
        <taxon>Bacteria</taxon>
        <taxon>Bacillati</taxon>
        <taxon>Actinomycetota</taxon>
        <taxon>Candidatus Geothermincolia</taxon>
        <taxon>Candidatus Geothermincolales</taxon>
        <taxon>Candidatus Anoxymicrobiaceae</taxon>
        <taxon>Candidatus Anoxymicrobium</taxon>
    </lineage>
</organism>
<dbReference type="InterPro" id="IPR007329">
    <property type="entry name" value="FMN-bd"/>
</dbReference>
<keyword evidence="1" id="KW-0813">Transport</keyword>
<dbReference type="PIRSF" id="PIRSF006091">
    <property type="entry name" value="E_trnsport_RnfG"/>
    <property type="match status" value="1"/>
</dbReference>
<dbReference type="GO" id="GO:0009055">
    <property type="term" value="F:electron transfer activity"/>
    <property type="evidence" value="ECO:0007669"/>
    <property type="project" value="InterPro"/>
</dbReference>
<evidence type="ECO:0000256" key="5">
    <source>
        <dbReference type="ARBA" id="ARBA00022982"/>
    </source>
</evidence>
<keyword evidence="4" id="KW-0288">FMN</keyword>
<dbReference type="GO" id="GO:0022900">
    <property type="term" value="P:electron transport chain"/>
    <property type="evidence" value="ECO:0007669"/>
    <property type="project" value="InterPro"/>
</dbReference>
<dbReference type="SMART" id="SM00900">
    <property type="entry name" value="FMN_bind"/>
    <property type="match status" value="1"/>
</dbReference>
<evidence type="ECO:0000256" key="1">
    <source>
        <dbReference type="ARBA" id="ARBA00022448"/>
    </source>
</evidence>
<dbReference type="PANTHER" id="PTHR36118">
    <property type="entry name" value="ION-TRANSLOCATING OXIDOREDUCTASE COMPLEX SUBUNIT G"/>
    <property type="match status" value="1"/>
</dbReference>
<keyword evidence="2" id="KW-0597">Phosphoprotein</keyword>
<gene>
    <name evidence="7" type="ORF">CVT63_02295</name>
</gene>